<organism evidence="3 4">
    <name type="scientific">Aliidiomarina maris</name>
    <dbReference type="NCBI Taxonomy" id="531312"/>
    <lineage>
        <taxon>Bacteria</taxon>
        <taxon>Pseudomonadati</taxon>
        <taxon>Pseudomonadota</taxon>
        <taxon>Gammaproteobacteria</taxon>
        <taxon>Alteromonadales</taxon>
        <taxon>Idiomarinaceae</taxon>
        <taxon>Aliidiomarina</taxon>
    </lineage>
</organism>
<evidence type="ECO:0000256" key="2">
    <source>
        <dbReference type="SAM" id="Phobius"/>
    </source>
</evidence>
<dbReference type="EMBL" id="QLMD01000004">
    <property type="protein sequence ID" value="RAJ98888.1"/>
    <property type="molecule type" value="Genomic_DNA"/>
</dbReference>
<proteinExistence type="predicted"/>
<keyword evidence="2" id="KW-0472">Membrane</keyword>
<dbReference type="AlphaFoldDB" id="A0A327X118"/>
<feature type="transmembrane region" description="Helical" evidence="2">
    <location>
        <begin position="120"/>
        <end position="139"/>
    </location>
</feature>
<comment type="caution">
    <text evidence="3">The sequence shown here is derived from an EMBL/GenBank/DDBJ whole genome shotgun (WGS) entry which is preliminary data.</text>
</comment>
<feature type="transmembrane region" description="Helical" evidence="2">
    <location>
        <begin position="90"/>
        <end position="113"/>
    </location>
</feature>
<dbReference type="OrthoDB" id="6240672at2"/>
<evidence type="ECO:0000256" key="1">
    <source>
        <dbReference type="SAM" id="MobiDB-lite"/>
    </source>
</evidence>
<feature type="region of interest" description="Disordered" evidence="1">
    <location>
        <begin position="1"/>
        <end position="25"/>
    </location>
</feature>
<gene>
    <name evidence="3" type="ORF">B0I24_10490</name>
</gene>
<feature type="transmembrane region" description="Helical" evidence="2">
    <location>
        <begin position="42"/>
        <end position="63"/>
    </location>
</feature>
<accession>A0A327X118</accession>
<protein>
    <submittedName>
        <fullName evidence="3">Uncharacterized protein</fullName>
    </submittedName>
</protein>
<keyword evidence="2" id="KW-0812">Transmembrane</keyword>
<evidence type="ECO:0000313" key="4">
    <source>
        <dbReference type="Proteomes" id="UP000249203"/>
    </source>
</evidence>
<feature type="compositionally biased region" description="Polar residues" evidence="1">
    <location>
        <begin position="1"/>
        <end position="13"/>
    </location>
</feature>
<keyword evidence="2" id="KW-1133">Transmembrane helix</keyword>
<name>A0A327X118_9GAMM</name>
<sequence length="144" mass="16277">MATTRTPQRGQPKSSRSSRRTRAKNAVAPSTVMRLIILNKTLGVLSLIGWVFFIIALYMFHYATPDPDNFYDTILDTRPNASWDATYADMFIFFMSVGILVSLVALALNIYLYRAKRTHIWVNLMLLLATGAGILGYFIRAYSS</sequence>
<evidence type="ECO:0000313" key="3">
    <source>
        <dbReference type="EMBL" id="RAJ98888.1"/>
    </source>
</evidence>
<dbReference type="Proteomes" id="UP000249203">
    <property type="component" value="Unassembled WGS sequence"/>
</dbReference>
<dbReference type="RefSeq" id="WP_126818982.1">
    <property type="nucleotide sequence ID" value="NZ_PIPK01000004.1"/>
</dbReference>
<reference evidence="3 4" key="1">
    <citation type="submission" date="2018-06" db="EMBL/GenBank/DDBJ databases">
        <title>Genomic Encyclopedia of Type Strains, Phase III (KMG-III): the genomes of soil and plant-associated and newly described type strains.</title>
        <authorList>
            <person name="Whitman W."/>
        </authorList>
    </citation>
    <scope>NUCLEOTIDE SEQUENCE [LARGE SCALE GENOMIC DNA]</scope>
    <source>
        <strain evidence="3 4">CGMCC 1.15366</strain>
    </source>
</reference>